<reference evidence="1 2" key="2">
    <citation type="journal article" date="2009" name="Stand. Genomic Sci.">
        <title>Complete genome sequence of Staphylothermus marinus Stetter and Fiala 1986 type strain F1.</title>
        <authorList>
            <person name="Anderson I.J."/>
            <person name="Sun H."/>
            <person name="Lapidus A."/>
            <person name="Copeland A."/>
            <person name="Glavina Del Rio T."/>
            <person name="Tice H."/>
            <person name="Dalin E."/>
            <person name="Lucas S."/>
            <person name="Barry K."/>
            <person name="Land M."/>
            <person name="Richardson P."/>
            <person name="Huber H."/>
            <person name="Kyrpides N.C."/>
        </authorList>
    </citation>
    <scope>NUCLEOTIDE SEQUENCE [LARGE SCALE GENOMIC DNA]</scope>
    <source>
        <strain evidence="2">ATCC 43588 / DSM 3639 / JCM 9404 / F1</strain>
    </source>
</reference>
<evidence type="ECO:0000313" key="2">
    <source>
        <dbReference type="Proteomes" id="UP000000254"/>
    </source>
</evidence>
<keyword evidence="2" id="KW-1185">Reference proteome</keyword>
<protein>
    <recommendedName>
        <fullName evidence="3">ArsR family transcriptional regulator</fullName>
    </recommendedName>
</protein>
<dbReference type="KEGG" id="smr:Smar_0611"/>
<dbReference type="OrthoDB" id="374739at2157"/>
<organism evidence="1 2">
    <name type="scientific">Staphylothermus marinus (strain ATCC 43588 / DSM 3639 / JCM 9404 / F1)</name>
    <dbReference type="NCBI Taxonomy" id="399550"/>
    <lineage>
        <taxon>Archaea</taxon>
        <taxon>Thermoproteota</taxon>
        <taxon>Thermoprotei</taxon>
        <taxon>Desulfurococcales</taxon>
        <taxon>Desulfurococcaceae</taxon>
        <taxon>Staphylothermus</taxon>
    </lineage>
</organism>
<evidence type="ECO:0000313" key="1">
    <source>
        <dbReference type="EMBL" id="ABN69718.1"/>
    </source>
</evidence>
<dbReference type="GeneID" id="4907758"/>
<evidence type="ECO:0008006" key="3">
    <source>
        <dbReference type="Google" id="ProtNLM"/>
    </source>
</evidence>
<sequence>MDIRRVLESENDPDKLLGDILRVLAMYRKLWVSEIISEIASLRKTLGEEEVGEEQVREALYKLMNENIVVGDRRTRTTFRGSVEEYLVELNITSDLANLINRDERLRKYLTEKYEALKQLSEK</sequence>
<dbReference type="HOGENOM" id="CLU_2010187_0_0_2"/>
<dbReference type="AlphaFoldDB" id="A3DM58"/>
<reference evidence="2" key="1">
    <citation type="journal article" date="2009" name="BMC Genomics">
        <title>The complete genome sequence of Staphylothermus marinus reveals differences in sulfur metabolism among heterotrophic Crenarchaeota.</title>
        <authorList>
            <person name="Anderson I.J."/>
            <person name="Dharmarajan L."/>
            <person name="Rodriguez J."/>
            <person name="Hooper S."/>
            <person name="Porat I."/>
            <person name="Ulrich L.E."/>
            <person name="Elkins J.G."/>
            <person name="Mavromatis K."/>
            <person name="Sun H."/>
            <person name="Land M."/>
            <person name="Lapidus A."/>
            <person name="Lucas S."/>
            <person name="Barry K."/>
            <person name="Huber H."/>
            <person name="Zhulin I.B."/>
            <person name="Whitman W.B."/>
            <person name="Mukhopadhyay B."/>
            <person name="Woese C."/>
            <person name="Bristow J."/>
            <person name="Kyrpides N."/>
        </authorList>
    </citation>
    <scope>NUCLEOTIDE SEQUENCE [LARGE SCALE GENOMIC DNA]</scope>
    <source>
        <strain evidence="2">ATCC 43588 / DSM 3639 / JCM 9404 / F1</strain>
    </source>
</reference>
<dbReference type="EMBL" id="CP000575">
    <property type="protein sequence ID" value="ABN69718.1"/>
    <property type="molecule type" value="Genomic_DNA"/>
</dbReference>
<gene>
    <name evidence="1" type="ordered locus">Smar_0611</name>
</gene>
<dbReference type="Proteomes" id="UP000000254">
    <property type="component" value="Chromosome"/>
</dbReference>
<dbReference type="RefSeq" id="WP_011838909.1">
    <property type="nucleotide sequence ID" value="NC_009033.1"/>
</dbReference>
<proteinExistence type="predicted"/>
<name>A3DM58_STAMF</name>
<accession>A3DM58</accession>
<dbReference type="eggNOG" id="arCOG12412">
    <property type="taxonomic scope" value="Archaea"/>
</dbReference>